<evidence type="ECO:0000259" key="9">
    <source>
        <dbReference type="Pfam" id="PF12867"/>
    </source>
</evidence>
<dbReference type="InterPro" id="IPR051128">
    <property type="entry name" value="EgtD_Methyltrsf_superfamily"/>
</dbReference>
<feature type="domain" description="Histidine-specific methyltransferase SAM-dependent" evidence="8">
    <location>
        <begin position="34"/>
        <end position="183"/>
    </location>
</feature>
<keyword evidence="2" id="KW-0808">Transferase</keyword>
<comment type="pathway">
    <text evidence="5">Amino-acid biosynthesis; ergothioneine biosynthesis.</text>
</comment>
<reference evidence="10 11" key="1">
    <citation type="submission" date="2014-04" db="EMBL/GenBank/DDBJ databases">
        <authorList>
            <consortium name="DOE Joint Genome Institute"/>
            <person name="Kuo A."/>
            <person name="Girlanda M."/>
            <person name="Perotto S."/>
            <person name="Kohler A."/>
            <person name="Nagy L.G."/>
            <person name="Floudas D."/>
            <person name="Copeland A."/>
            <person name="Barry K.W."/>
            <person name="Cichocki N."/>
            <person name="Veneault-Fourrey C."/>
            <person name="LaButti K."/>
            <person name="Lindquist E.A."/>
            <person name="Lipzen A."/>
            <person name="Lundell T."/>
            <person name="Morin E."/>
            <person name="Murat C."/>
            <person name="Sun H."/>
            <person name="Tunlid A."/>
            <person name="Henrissat B."/>
            <person name="Grigoriev I.V."/>
            <person name="Hibbett D.S."/>
            <person name="Martin F."/>
            <person name="Nordberg H.P."/>
            <person name="Cantor M.N."/>
            <person name="Hua S.X."/>
        </authorList>
    </citation>
    <scope>NUCLEOTIDE SEQUENCE [LARGE SCALE GENOMIC DNA]</scope>
    <source>
        <strain evidence="10 11">MUT 4182</strain>
    </source>
</reference>
<evidence type="ECO:0000256" key="2">
    <source>
        <dbReference type="ARBA" id="ARBA00022679"/>
    </source>
</evidence>
<sequence length="970" mass="108924">MAQSLVPIASGPAIVDVREQQTSESISTAIAALRTQILAGLYKPPRERTLPTLLLYDERGLRLYDDLTTHAPEYYLFAAEEQILTDYAKEMVEFMGVQGDGKAIVVELGAGSLRKTSHILLALASAVAKPTSPAEAPITYYALDLERKELLRTLGVVSSTIGSNLAGRVATKGMWGTYDGGLAFIRTGGLVKDATPEEDDNRVSQRCGEENIKELHPVFTTTSSQTPTPRPGSPAVEDDDTHSASDRLSGSYDHEASTNMSTHTPPTSHPAEEEVRITVSRPASPTSQFGDTSAEHPPLHILFLGSSLGNFPRPDAVDFLKSLPLRPGSGDTLLLGLDHRNDGKTIELAYNDPAGWTAKFELNGLRVAERVLQGRGEEVDRDYGEIFNKDGWTFEGKWNELEGRHESYFRSTRKQVVIVPPDIDRPQNPETPVEFDEGELVKIEYSYKYSDAEALALFSAANLRVINRWMDNKGMYSMWLLERPPFMFPRTSSPTTTTTTSASVIAPTQPLTHLTSFPPVPTLAEWSTLWSLWDLITLEMIPPSMLHTKPIDLRHKCLFYLGHIPTFLDIHLTRVLRRMGKKEEGHTEPEHFKDIFERGIDPHVDDPSVIHPHSEVPDKDEDWPALEEVLAFRDRVRARLIRVYEEHGIERKGESTVRDFPRALARVLWMTWEHEAFHAETLLYMLIQKAGDVDGTIPPTGFAKPQWETLKKLPEWSQPIPASTVTLEATAEVSLGHDDIETEDSFDRVNSPTHEFGWDNESPKRTAKLGEKAVKIETRPILNGEYHDFWMKERKDGGFALPGLWVLDSEGNVQVRTLHGPVAMSVAANWPFASAYDDLEAFAKWKGGRLPTEVELRTYMDKYEGAEESNIGFKNWHPVPPQLPDVENGARGHNGGVWEWASTLFDEYQGFEKSVLYPGYSSDFFDGKHQVVLGGSYATVPRLAQRRSLRNWYQHNYPYAWIGGRVVYNV</sequence>
<evidence type="ECO:0000259" key="7">
    <source>
        <dbReference type="Pfam" id="PF03781"/>
    </source>
</evidence>
<dbReference type="InterPro" id="IPR029063">
    <property type="entry name" value="SAM-dependent_MTases_sf"/>
</dbReference>
<dbReference type="InterPro" id="IPR019257">
    <property type="entry name" value="MeTrfase_dom"/>
</dbReference>
<feature type="domain" description="Sulfatase-modifying factor enzyme-like" evidence="7">
    <location>
        <begin position="755"/>
        <end position="967"/>
    </location>
</feature>
<dbReference type="SUPFAM" id="SSF56436">
    <property type="entry name" value="C-type lectin-like"/>
    <property type="match status" value="1"/>
</dbReference>
<dbReference type="InterPro" id="IPR024775">
    <property type="entry name" value="DinB-like"/>
</dbReference>
<dbReference type="PANTHER" id="PTHR43397:SF1">
    <property type="entry name" value="ERGOTHIONEINE BIOSYNTHESIS PROTEIN 1"/>
    <property type="match status" value="1"/>
</dbReference>
<accession>A0A0C3Q7N0</accession>
<dbReference type="GO" id="GO:0008168">
    <property type="term" value="F:methyltransferase activity"/>
    <property type="evidence" value="ECO:0007669"/>
    <property type="project" value="UniProtKB-KW"/>
</dbReference>
<dbReference type="Proteomes" id="UP000054248">
    <property type="component" value="Unassembled WGS sequence"/>
</dbReference>
<feature type="compositionally biased region" description="Basic and acidic residues" evidence="6">
    <location>
        <begin position="201"/>
        <end position="216"/>
    </location>
</feature>
<evidence type="ECO:0000256" key="5">
    <source>
        <dbReference type="ARBA" id="ARBA00037882"/>
    </source>
</evidence>
<dbReference type="AlphaFoldDB" id="A0A0C3Q7N0"/>
<feature type="domain" description="Histidine-specific methyltransferase SAM-dependent" evidence="8">
    <location>
        <begin position="295"/>
        <end position="482"/>
    </location>
</feature>
<dbReference type="Gene3D" id="3.40.50.150">
    <property type="entry name" value="Vaccinia Virus protein VP39"/>
    <property type="match status" value="2"/>
</dbReference>
<evidence type="ECO:0000256" key="4">
    <source>
        <dbReference type="ARBA" id="ARBA00023004"/>
    </source>
</evidence>
<evidence type="ECO:0008006" key="12">
    <source>
        <dbReference type="Google" id="ProtNLM"/>
    </source>
</evidence>
<dbReference type="Gene3D" id="3.90.1580.10">
    <property type="entry name" value="paralog of FGE (formylglycine-generating enzyme)"/>
    <property type="match status" value="1"/>
</dbReference>
<dbReference type="InterPro" id="IPR016187">
    <property type="entry name" value="CTDL_fold"/>
</dbReference>
<feature type="compositionally biased region" description="Low complexity" evidence="6">
    <location>
        <begin position="217"/>
        <end position="227"/>
    </location>
</feature>
<keyword evidence="3" id="KW-0560">Oxidoreductase</keyword>
<protein>
    <recommendedName>
        <fullName evidence="12">Sulfatase-modifying factor enzyme domain-containing protein</fullName>
    </recommendedName>
</protein>
<feature type="compositionally biased region" description="Polar residues" evidence="6">
    <location>
        <begin position="257"/>
        <end position="266"/>
    </location>
</feature>
<reference evidence="11" key="2">
    <citation type="submission" date="2015-01" db="EMBL/GenBank/DDBJ databases">
        <title>Evolutionary Origins and Diversification of the Mycorrhizal Mutualists.</title>
        <authorList>
            <consortium name="DOE Joint Genome Institute"/>
            <consortium name="Mycorrhizal Genomics Consortium"/>
            <person name="Kohler A."/>
            <person name="Kuo A."/>
            <person name="Nagy L.G."/>
            <person name="Floudas D."/>
            <person name="Copeland A."/>
            <person name="Barry K.W."/>
            <person name="Cichocki N."/>
            <person name="Veneault-Fourrey C."/>
            <person name="LaButti K."/>
            <person name="Lindquist E.A."/>
            <person name="Lipzen A."/>
            <person name="Lundell T."/>
            <person name="Morin E."/>
            <person name="Murat C."/>
            <person name="Riley R."/>
            <person name="Ohm R."/>
            <person name="Sun H."/>
            <person name="Tunlid A."/>
            <person name="Henrissat B."/>
            <person name="Grigoriev I.V."/>
            <person name="Hibbett D.S."/>
            <person name="Martin F."/>
        </authorList>
    </citation>
    <scope>NUCLEOTIDE SEQUENCE [LARGE SCALE GENOMIC DNA]</scope>
    <source>
        <strain evidence="11">MUT 4182</strain>
    </source>
</reference>
<dbReference type="PANTHER" id="PTHR43397">
    <property type="entry name" value="ERGOTHIONEINE BIOSYNTHESIS PROTEIN 1"/>
    <property type="match status" value="1"/>
</dbReference>
<dbReference type="GO" id="GO:0032259">
    <property type="term" value="P:methylation"/>
    <property type="evidence" value="ECO:0007669"/>
    <property type="project" value="UniProtKB-KW"/>
</dbReference>
<dbReference type="OrthoDB" id="659at2759"/>
<dbReference type="Pfam" id="PF12867">
    <property type="entry name" value="DinB_2"/>
    <property type="match status" value="1"/>
</dbReference>
<name>A0A0C3Q7N0_9AGAM</name>
<dbReference type="HOGENOM" id="CLU_006921_0_1_1"/>
<evidence type="ECO:0000313" key="11">
    <source>
        <dbReference type="Proteomes" id="UP000054248"/>
    </source>
</evidence>
<dbReference type="InterPro" id="IPR042095">
    <property type="entry name" value="SUMF_sf"/>
</dbReference>
<feature type="region of interest" description="Disordered" evidence="6">
    <location>
        <begin position="743"/>
        <end position="762"/>
    </location>
</feature>
<keyword evidence="11" id="KW-1185">Reference proteome</keyword>
<keyword evidence="4" id="KW-0408">Iron</keyword>
<feature type="region of interest" description="Disordered" evidence="6">
    <location>
        <begin position="193"/>
        <end position="275"/>
    </location>
</feature>
<dbReference type="InterPro" id="IPR005532">
    <property type="entry name" value="SUMF_dom"/>
</dbReference>
<evidence type="ECO:0000259" key="8">
    <source>
        <dbReference type="Pfam" id="PF10017"/>
    </source>
</evidence>
<evidence type="ECO:0000256" key="1">
    <source>
        <dbReference type="ARBA" id="ARBA00022603"/>
    </source>
</evidence>
<evidence type="ECO:0000313" key="10">
    <source>
        <dbReference type="EMBL" id="KIO25645.1"/>
    </source>
</evidence>
<keyword evidence="1" id="KW-0489">Methyltransferase</keyword>
<dbReference type="Pfam" id="PF03781">
    <property type="entry name" value="FGE-sulfatase"/>
    <property type="match status" value="1"/>
</dbReference>
<evidence type="ECO:0000256" key="3">
    <source>
        <dbReference type="ARBA" id="ARBA00023002"/>
    </source>
</evidence>
<dbReference type="EMBL" id="KN823038">
    <property type="protein sequence ID" value="KIO25645.1"/>
    <property type="molecule type" value="Genomic_DNA"/>
</dbReference>
<dbReference type="STRING" id="1051891.A0A0C3Q7N0"/>
<gene>
    <name evidence="10" type="ORF">M407DRAFT_208534</name>
</gene>
<dbReference type="Pfam" id="PF10017">
    <property type="entry name" value="Methyltransf_33"/>
    <property type="match status" value="2"/>
</dbReference>
<organism evidence="10 11">
    <name type="scientific">Tulasnella calospora MUT 4182</name>
    <dbReference type="NCBI Taxonomy" id="1051891"/>
    <lineage>
        <taxon>Eukaryota</taxon>
        <taxon>Fungi</taxon>
        <taxon>Dikarya</taxon>
        <taxon>Basidiomycota</taxon>
        <taxon>Agaricomycotina</taxon>
        <taxon>Agaricomycetes</taxon>
        <taxon>Cantharellales</taxon>
        <taxon>Tulasnellaceae</taxon>
        <taxon>Tulasnella</taxon>
    </lineage>
</organism>
<evidence type="ECO:0000256" key="6">
    <source>
        <dbReference type="SAM" id="MobiDB-lite"/>
    </source>
</evidence>
<proteinExistence type="predicted"/>
<feature type="domain" description="DinB-like" evidence="9">
    <location>
        <begin position="538"/>
        <end position="681"/>
    </location>
</feature>